<accession>A0A429XEU4</accession>
<dbReference type="Proteomes" id="UP000279470">
    <property type="component" value="Unassembled WGS sequence"/>
</dbReference>
<dbReference type="RefSeq" id="WP_126045196.1">
    <property type="nucleotide sequence ID" value="NZ_RXFM01000102.1"/>
</dbReference>
<comment type="caution">
    <text evidence="2">The sequence shown here is derived from an EMBL/GenBank/DDBJ whole genome shotgun (WGS) entry which is preliminary data.</text>
</comment>
<name>A0A429XEU4_9RICK</name>
<protein>
    <submittedName>
        <fullName evidence="2">Uncharacterized protein</fullName>
    </submittedName>
</protein>
<reference evidence="3" key="1">
    <citation type="submission" date="2018-11" db="EMBL/GenBank/DDBJ databases">
        <title>Phylogenetic, genomic, and biogeographic characterization of a novel and ubiquitous marine invertebrate-associated Rickettsiales parasite, Candidatus Marinoinvertebrata rohwerii, gen. nov., sp. nov.</title>
        <authorList>
            <person name="Klinges J.G."/>
            <person name="Rosales S.M."/>
            <person name="Mcminds R."/>
            <person name="Shaver E.C."/>
            <person name="Shantz A."/>
            <person name="Peters E.C."/>
            <person name="Burkepile D.E."/>
            <person name="Silliman B.R."/>
            <person name="Vega Thurber R.L."/>
        </authorList>
    </citation>
    <scope>NUCLEOTIDE SEQUENCE [LARGE SCALE GENOMIC DNA]</scope>
    <source>
        <strain evidence="3">a_cerv_44</strain>
    </source>
</reference>
<sequence length="449" mass="52017">MRIEKIWSYTTNGNINKRSSFDKYEGRLSEKTVILPLVFQIGKPGDNLFGYIDYKSLGDKIDKAYLIYALKKCSQGLPYTEGSAINQQTVIKGGSGRYAIKLFMLGDIRIDSNTVLIGPKDKGAAKLIIFNTVHRHGTLEEKSFYAQKQSVAEIFVNYSENEITEITQQPVYNESTTVLIRYALAYNSEFLKMLLQENDTDIKEKLAYDQDNGGFSIIHLLVSMWEPRQGEKYIDRTEAKGVTNENWGEIFNLALNNVEPIDIEQRNYGSLLNLLGRIIKTNNLRILEHIQHPDHTNWKQFLQKYKWDQKESPLKFYLENPELIKKINPELLKFIIDLNPKWLFQAVGEDKSYFEHFAKVLYDNYPNENNQITAPKSIKGKAKTKSPQKSDTNNECDQDNQRKLVKVLGSYNPLERISFGKMVAEFDEFKLQFYNDLGFKKINNIEFET</sequence>
<gene>
    <name evidence="2" type="ORF">EIC27_06150</name>
</gene>
<evidence type="ECO:0000313" key="3">
    <source>
        <dbReference type="Proteomes" id="UP000279470"/>
    </source>
</evidence>
<evidence type="ECO:0000256" key="1">
    <source>
        <dbReference type="SAM" id="MobiDB-lite"/>
    </source>
</evidence>
<dbReference type="AlphaFoldDB" id="A0A429XEU4"/>
<organism evidence="2 3">
    <name type="scientific">Candidatus Aquarickettsia rohweri</name>
    <dbReference type="NCBI Taxonomy" id="2602574"/>
    <lineage>
        <taxon>Bacteria</taxon>
        <taxon>Pseudomonadati</taxon>
        <taxon>Pseudomonadota</taxon>
        <taxon>Alphaproteobacteria</taxon>
        <taxon>Rickettsiales</taxon>
        <taxon>Candidatus Midichloriaceae</taxon>
        <taxon>Candidatus Aquarickettsia</taxon>
    </lineage>
</organism>
<dbReference type="EMBL" id="RXFM01000102">
    <property type="protein sequence ID" value="RST62573.1"/>
    <property type="molecule type" value="Genomic_DNA"/>
</dbReference>
<feature type="region of interest" description="Disordered" evidence="1">
    <location>
        <begin position="372"/>
        <end position="398"/>
    </location>
</feature>
<proteinExistence type="predicted"/>
<evidence type="ECO:0000313" key="2">
    <source>
        <dbReference type="EMBL" id="RST62573.1"/>
    </source>
</evidence>
<keyword evidence="3" id="KW-1185">Reference proteome</keyword>